<reference evidence="2 3" key="1">
    <citation type="journal article" date="2014" name="Genome Announc.">
        <title>Draft Genome Sequence of the Haloacid-Degrading Burkholderia caribensis Strain MBA4.</title>
        <authorList>
            <person name="Pan Y."/>
            <person name="Kong K.F."/>
            <person name="Tsang J.S."/>
        </authorList>
    </citation>
    <scope>NUCLEOTIDE SEQUENCE [LARGE SCALE GENOMIC DNA]</scope>
    <source>
        <strain evidence="2 3">MBA4</strain>
    </source>
</reference>
<gene>
    <name evidence="2" type="ORF">K788_0000612</name>
</gene>
<evidence type="ECO:0000256" key="1">
    <source>
        <dbReference type="SAM" id="MobiDB-lite"/>
    </source>
</evidence>
<sequence>MAKLEVGPRWTPRSGDIENLNGEVLPGGTDEAVFQGV</sequence>
<dbReference type="KEGG" id="bcai:K788_0000612"/>
<protein>
    <submittedName>
        <fullName evidence="2">Uncharacterized protein</fullName>
    </submittedName>
</protein>
<dbReference type="AlphaFoldDB" id="A0A0P0RHU8"/>
<evidence type="ECO:0000313" key="2">
    <source>
        <dbReference type="EMBL" id="ALL68308.1"/>
    </source>
</evidence>
<name>A0A0P0RHU8_9BURK</name>
<dbReference type="EMBL" id="CP012747">
    <property type="protein sequence ID" value="ALL68308.1"/>
    <property type="molecule type" value="Genomic_DNA"/>
</dbReference>
<proteinExistence type="predicted"/>
<evidence type="ECO:0000313" key="3">
    <source>
        <dbReference type="Proteomes" id="UP000019146"/>
    </source>
</evidence>
<organism evidence="2 3">
    <name type="scientific">Paraburkholderia caribensis MBA4</name>
    <dbReference type="NCBI Taxonomy" id="1323664"/>
    <lineage>
        <taxon>Bacteria</taxon>
        <taxon>Pseudomonadati</taxon>
        <taxon>Pseudomonadota</taxon>
        <taxon>Betaproteobacteria</taxon>
        <taxon>Burkholderiales</taxon>
        <taxon>Burkholderiaceae</taxon>
        <taxon>Paraburkholderia</taxon>
    </lineage>
</organism>
<accession>A0A0P0RHU8</accession>
<dbReference type="Proteomes" id="UP000019146">
    <property type="component" value="Chromosome 2"/>
</dbReference>
<feature type="region of interest" description="Disordered" evidence="1">
    <location>
        <begin position="1"/>
        <end position="37"/>
    </location>
</feature>